<sequence>MKKILLIVSCFFILIACGDPSNNNEKEIELIQLNDINNWYSDNYSINEKFISKNIDLVDTTADILAVPGISGLVGGKYDYYIFGDKKLELQSNTDTNAILFNGVTSTLGAGLGNRADKFINGMQKSGLENTIGTVTNTATSFLEQELNKIYGNNNQK</sequence>
<accession>A0A3R8Z7Z0</accession>
<keyword evidence="1" id="KW-0732">Signal</keyword>
<gene>
    <name evidence="2" type="ORF">EGI89_09085</name>
</gene>
<comment type="caution">
    <text evidence="2">The sequence shown here is derived from an EMBL/GenBank/DDBJ whole genome shotgun (WGS) entry which is preliminary data.</text>
</comment>
<reference evidence="2 3" key="1">
    <citation type="submission" date="2018-10" db="EMBL/GenBank/DDBJ databases">
        <title>Transmission dynamics of multidrug resistant bacteria on intensive care unit surfaces.</title>
        <authorList>
            <person name="D'Souza A.W."/>
            <person name="Potter R.F."/>
            <person name="Wallace M."/>
            <person name="Shupe A."/>
            <person name="Patel S."/>
            <person name="Sun S."/>
            <person name="Gul D."/>
            <person name="Kwon J.H."/>
            <person name="Andleeb S."/>
            <person name="Burnham C.-A.D."/>
            <person name="Dantas G."/>
        </authorList>
    </citation>
    <scope>NUCLEOTIDE SEQUENCE [LARGE SCALE GENOMIC DNA]</scope>
    <source>
        <strain evidence="2 3">WF_348</strain>
    </source>
</reference>
<evidence type="ECO:0000256" key="1">
    <source>
        <dbReference type="SAM" id="SignalP"/>
    </source>
</evidence>
<feature type="signal peptide" evidence="1">
    <location>
        <begin position="1"/>
        <end position="18"/>
    </location>
</feature>
<dbReference type="EMBL" id="RHPO01000017">
    <property type="protein sequence ID" value="RRT91211.1"/>
    <property type="molecule type" value="Genomic_DNA"/>
</dbReference>
<evidence type="ECO:0000313" key="2">
    <source>
        <dbReference type="EMBL" id="RRT91211.1"/>
    </source>
</evidence>
<dbReference type="AlphaFoldDB" id="A0A3R8Z7Z0"/>
<dbReference type="Proteomes" id="UP000267844">
    <property type="component" value="Unassembled WGS sequence"/>
</dbReference>
<name>A0A3R8Z7Z0_9FLAO</name>
<protein>
    <recommendedName>
        <fullName evidence="4">Lipoprotein</fullName>
    </recommendedName>
</protein>
<evidence type="ECO:0000313" key="3">
    <source>
        <dbReference type="Proteomes" id="UP000267844"/>
    </source>
</evidence>
<proteinExistence type="predicted"/>
<dbReference type="RefSeq" id="WP_125349954.1">
    <property type="nucleotide sequence ID" value="NZ_RHPN01000017.1"/>
</dbReference>
<evidence type="ECO:0008006" key="4">
    <source>
        <dbReference type="Google" id="ProtNLM"/>
    </source>
</evidence>
<organism evidence="2 3">
    <name type="scientific">Empedobacter falsenii</name>
    <dbReference type="NCBI Taxonomy" id="343874"/>
    <lineage>
        <taxon>Bacteria</taxon>
        <taxon>Pseudomonadati</taxon>
        <taxon>Bacteroidota</taxon>
        <taxon>Flavobacteriia</taxon>
        <taxon>Flavobacteriales</taxon>
        <taxon>Weeksellaceae</taxon>
        <taxon>Empedobacter</taxon>
    </lineage>
</organism>
<dbReference type="PROSITE" id="PS51257">
    <property type="entry name" value="PROKAR_LIPOPROTEIN"/>
    <property type="match status" value="1"/>
</dbReference>
<feature type="chain" id="PRO_5018785783" description="Lipoprotein" evidence="1">
    <location>
        <begin position="19"/>
        <end position="157"/>
    </location>
</feature>